<dbReference type="NCBIfam" id="NF004739">
    <property type="entry name" value="PRK06075.1"/>
    <property type="match status" value="1"/>
</dbReference>
<protein>
    <recommendedName>
        <fullName evidence="13">NADH-quinone oxidoreductase subunit C/D</fullName>
        <ecNumber evidence="13">7.1.1.-</ecNumber>
    </recommendedName>
    <alternativeName>
        <fullName evidence="13">NADH dehydrogenase I subunit C/D</fullName>
    </alternativeName>
    <alternativeName>
        <fullName evidence="13">NDH-1 subunit C/D</fullName>
    </alternativeName>
</protein>
<dbReference type="InterPro" id="IPR014029">
    <property type="entry name" value="NADH_UbQ_OxRdtase_49kDa_CS"/>
</dbReference>
<evidence type="ECO:0000313" key="16">
    <source>
        <dbReference type="EMBL" id="ACQ94236.1"/>
    </source>
</evidence>
<reference evidence="17" key="1">
    <citation type="submission" date="2009-05" db="EMBL/GenBank/DDBJ databases">
        <title>Complete sequence of Tolumonas auensis DSM 9187.</title>
        <authorList>
            <consortium name="US DOE Joint Genome Institute"/>
            <person name="Lucas S."/>
            <person name="Copeland A."/>
            <person name="Lapidus A."/>
            <person name="Glavina del Rio T."/>
            <person name="Tice H."/>
            <person name="Bruce D."/>
            <person name="Goodwin L."/>
            <person name="Pitluck S."/>
            <person name="Chertkov O."/>
            <person name="Brettin T."/>
            <person name="Detter J.C."/>
            <person name="Han C."/>
            <person name="Larimer F."/>
            <person name="Land M."/>
            <person name="Hauser L."/>
            <person name="Kyrpides N."/>
            <person name="Mikhailova N."/>
            <person name="Spring S."/>
            <person name="Beller H."/>
        </authorList>
    </citation>
    <scope>NUCLEOTIDE SEQUENCE [LARGE SCALE GENOMIC DNA]</scope>
    <source>
        <strain evidence="17">DSM 9187 / TA4</strain>
    </source>
</reference>
<sequence length="603" mass="69943">MMIKLTQQFPTNSEMQLWQTRDLQDTPVVQELLHRFPHDILHVQNTRMGIPVVWIKRETLLHAIRYLRHAAKPFVMLYDLHATDERLRTHRQGLPDSEFTMFYHLLSIERNSDVILKIPVMESDLKMPSITGEFPNANWYEREVWDMFGIHFDGHPHLTRILMPRNWKGNPLRKDYPARATEFEPFMLDEMRQDEAQEQLLFKPEEWGMKRGTSSEDYMFLNLGPNHPSAHGAFRLVLQLDGEEILDCVPDIGYHHRGAEKMGERQSWHSYIPYTDRVEYLGGVMNNLPYVLSVEKLAGIDVPERVKYIRIMMSELFRINSHLLFLGTYIQDVGAMTPVFYAFTDRQKIYNIIEAVTGARMHPSWFRIGGVAHDLPQGWQRLIKDNLLDWLPNRLNEYVKAALQNSVLMGRTVGVAAYNTQQALSWGVTGAGLRATGLNFDLRKWRPYSGYELFDFDVPVGQNGDAYDRAMVRVEEIRQSMRIIEQCMHNMPEGPFKADHPLTTPPPKERTLQDIETLINHFLQVSWGPIMPAQESFQMIEATKGANSYYLTSDGSTMSYRTRIRTPSFPHLQQIPSVIRGQLVSDLIVYLGSIDFVMSDVDR</sequence>
<dbReference type="NCBIfam" id="TIGR01962">
    <property type="entry name" value="NuoD"/>
    <property type="match status" value="1"/>
</dbReference>
<organism evidence="16 17">
    <name type="scientific">Tolumonas auensis (strain DSM 9187 / NBRC 110442 / TA 4)</name>
    <dbReference type="NCBI Taxonomy" id="595494"/>
    <lineage>
        <taxon>Bacteria</taxon>
        <taxon>Pseudomonadati</taxon>
        <taxon>Pseudomonadota</taxon>
        <taxon>Gammaproteobacteria</taxon>
        <taxon>Aeromonadales</taxon>
        <taxon>Aeromonadaceae</taxon>
        <taxon>Tolumonas</taxon>
    </lineage>
</organism>
<comment type="similarity">
    <text evidence="2 13">In the C-terminal section; belongs to the complex I 49 kDa subunit family.</text>
</comment>
<dbReference type="eggNOG" id="COG0649">
    <property type="taxonomic scope" value="Bacteria"/>
</dbReference>
<dbReference type="SUPFAM" id="SSF56762">
    <property type="entry name" value="HydB/Nqo4-like"/>
    <property type="match status" value="1"/>
</dbReference>
<dbReference type="Pfam" id="PF00346">
    <property type="entry name" value="Complex1_49kDa"/>
    <property type="match status" value="1"/>
</dbReference>
<keyword evidence="10 13" id="KW-0472">Membrane</keyword>
<dbReference type="Pfam" id="PF00329">
    <property type="entry name" value="Complex1_30kDa"/>
    <property type="match status" value="1"/>
</dbReference>
<evidence type="ECO:0000256" key="12">
    <source>
        <dbReference type="ARBA" id="ARBA00047712"/>
    </source>
</evidence>
<evidence type="ECO:0000313" key="17">
    <source>
        <dbReference type="Proteomes" id="UP000009073"/>
    </source>
</evidence>
<dbReference type="Gene3D" id="3.30.460.80">
    <property type="entry name" value="NADH:ubiquinone oxidoreductase, 30kDa subunit"/>
    <property type="match status" value="1"/>
</dbReference>
<name>C4LB33_TOLAT</name>
<dbReference type="PANTHER" id="PTHR11993:SF45">
    <property type="entry name" value="NADH-QUINONE OXIDOREDUCTASE SUBUNIT C_D"/>
    <property type="match status" value="1"/>
</dbReference>
<evidence type="ECO:0000256" key="8">
    <source>
        <dbReference type="ARBA" id="ARBA00023027"/>
    </source>
</evidence>
<dbReference type="NCBIfam" id="TIGR01961">
    <property type="entry name" value="NuoC_fam"/>
    <property type="match status" value="1"/>
</dbReference>
<keyword evidence="4 13" id="KW-1003">Cell membrane</keyword>
<keyword evidence="7 13" id="KW-1278">Translocase</keyword>
<feature type="region of interest" description="NADH dehydrogenase I subunit D" evidence="13">
    <location>
        <begin position="217"/>
        <end position="603"/>
    </location>
</feature>
<evidence type="ECO:0000256" key="13">
    <source>
        <dbReference type="HAMAP-Rule" id="MF_01359"/>
    </source>
</evidence>
<keyword evidence="5 13" id="KW-0997">Cell inner membrane</keyword>
<dbReference type="STRING" id="595494.Tola_2642"/>
<dbReference type="GO" id="GO:0022904">
    <property type="term" value="P:respiratory electron transport chain"/>
    <property type="evidence" value="ECO:0007669"/>
    <property type="project" value="UniProtKB-ARBA"/>
</dbReference>
<evidence type="ECO:0000259" key="14">
    <source>
        <dbReference type="Pfam" id="PF00329"/>
    </source>
</evidence>
<dbReference type="FunFam" id="1.10.645.10:FF:000001">
    <property type="entry name" value="NADH-quinone oxidoreductase subunit C/D"/>
    <property type="match status" value="1"/>
</dbReference>
<comment type="subcellular location">
    <subcellularLocation>
        <location evidence="13">Cell inner membrane</location>
        <topology evidence="13">Peripheral membrane protein</topology>
        <orientation evidence="13">Cytoplasmic side</orientation>
    </subcellularLocation>
</comment>
<keyword evidence="17" id="KW-1185">Reference proteome</keyword>
<comment type="similarity">
    <text evidence="13">In the N-terminal section; belongs to the complex I 30 kDa subunit family.</text>
</comment>
<dbReference type="SUPFAM" id="SSF143243">
    <property type="entry name" value="Nqo5-like"/>
    <property type="match status" value="1"/>
</dbReference>
<evidence type="ECO:0000259" key="15">
    <source>
        <dbReference type="Pfam" id="PF00346"/>
    </source>
</evidence>
<accession>C4LB33</accession>
<feature type="domain" description="NADH:ubiquinone oxidoreductase 30kDa subunit" evidence="14">
    <location>
        <begin position="53"/>
        <end position="181"/>
    </location>
</feature>
<dbReference type="HAMAP" id="MF_01359">
    <property type="entry name" value="NDH1_NuoCD_1"/>
    <property type="match status" value="1"/>
</dbReference>
<proteinExistence type="inferred from homology"/>
<dbReference type="InterPro" id="IPR029014">
    <property type="entry name" value="NiFe-Hase_large"/>
</dbReference>
<evidence type="ECO:0000256" key="4">
    <source>
        <dbReference type="ARBA" id="ARBA00022475"/>
    </source>
</evidence>
<dbReference type="EMBL" id="CP001616">
    <property type="protein sequence ID" value="ACQ94236.1"/>
    <property type="molecule type" value="Genomic_DNA"/>
</dbReference>
<dbReference type="InterPro" id="IPR001135">
    <property type="entry name" value="NADH_Q_OxRdtase_suD"/>
</dbReference>
<keyword evidence="8 13" id="KW-0520">NAD</keyword>
<evidence type="ECO:0000256" key="6">
    <source>
        <dbReference type="ARBA" id="ARBA00022719"/>
    </source>
</evidence>
<dbReference type="GO" id="GO:0008137">
    <property type="term" value="F:NADH dehydrogenase (ubiquinone) activity"/>
    <property type="evidence" value="ECO:0007669"/>
    <property type="project" value="InterPro"/>
</dbReference>
<gene>
    <name evidence="13" type="primary">nuoC</name>
    <name evidence="13" type="synonym">nuoCD</name>
    <name evidence="13" type="synonym">nuoD</name>
    <name evidence="16" type="ordered locus">Tola_2642</name>
</gene>
<reference evidence="16 17" key="2">
    <citation type="journal article" date="2011" name="Stand. Genomic Sci.">
        <title>Complete genome sequence of Tolumonas auensis type strain (TA 4).</title>
        <authorList>
            <person name="Chertkov O."/>
            <person name="Copeland A."/>
            <person name="Lucas S."/>
            <person name="Lapidus A."/>
            <person name="Berry K.W."/>
            <person name="Detter J.C."/>
            <person name="Del Rio T.G."/>
            <person name="Hammon N."/>
            <person name="Dalin E."/>
            <person name="Tice H."/>
            <person name="Pitluck S."/>
            <person name="Richardson P."/>
            <person name="Bruce D."/>
            <person name="Goodwin L."/>
            <person name="Han C."/>
            <person name="Tapia R."/>
            <person name="Saunders E."/>
            <person name="Schmutz J."/>
            <person name="Brettin T."/>
            <person name="Larimer F."/>
            <person name="Land M."/>
            <person name="Hauser L."/>
            <person name="Spring S."/>
            <person name="Rohde M."/>
            <person name="Kyrpides N.C."/>
            <person name="Ivanova N."/>
            <person name="Goker M."/>
            <person name="Beller H.R."/>
            <person name="Klenk H.P."/>
            <person name="Woyke T."/>
        </authorList>
    </citation>
    <scope>NUCLEOTIDE SEQUENCE [LARGE SCALE GENOMIC DNA]</scope>
    <source>
        <strain evidence="17">DSM 9187 / TA4</strain>
    </source>
</reference>
<evidence type="ECO:0000256" key="11">
    <source>
        <dbReference type="ARBA" id="ARBA00023268"/>
    </source>
</evidence>
<dbReference type="AlphaFoldDB" id="C4LB33"/>
<comment type="function">
    <text evidence="1 13">NDH-1 shuttles electrons from NADH, via FMN and iron-sulfur (Fe-S) centers, to quinones in the respiratory chain. The immediate electron acceptor for the enzyme in this species is believed to be ubiquinone. Couples the redox reaction to proton translocation (for every two electrons transferred, four hydrogen ions are translocated across the cytoplasmic membrane), and thus conserves the redox energy in a proton gradient.</text>
</comment>
<evidence type="ECO:0000256" key="2">
    <source>
        <dbReference type="ARBA" id="ARBA00010019"/>
    </source>
</evidence>
<keyword evidence="3 13" id="KW-0813">Transport</keyword>
<dbReference type="Proteomes" id="UP000009073">
    <property type="component" value="Chromosome"/>
</dbReference>
<evidence type="ECO:0000256" key="7">
    <source>
        <dbReference type="ARBA" id="ARBA00022967"/>
    </source>
</evidence>
<keyword evidence="11 13" id="KW-0511">Multifunctional enzyme</keyword>
<dbReference type="eggNOG" id="COG0852">
    <property type="taxonomic scope" value="Bacteria"/>
</dbReference>
<evidence type="ECO:0000256" key="5">
    <source>
        <dbReference type="ARBA" id="ARBA00022519"/>
    </source>
</evidence>
<dbReference type="InterPro" id="IPR022885">
    <property type="entry name" value="NDH1_su_D/H"/>
</dbReference>
<evidence type="ECO:0000256" key="10">
    <source>
        <dbReference type="ARBA" id="ARBA00023136"/>
    </source>
</evidence>
<dbReference type="InterPro" id="IPR001268">
    <property type="entry name" value="NADH_UbQ_OxRdtase_30kDa_su"/>
</dbReference>
<dbReference type="GO" id="GO:0048038">
    <property type="term" value="F:quinone binding"/>
    <property type="evidence" value="ECO:0007669"/>
    <property type="project" value="UniProtKB-KW"/>
</dbReference>
<dbReference type="EC" id="7.1.1.-" evidence="13"/>
<dbReference type="GO" id="GO:0030964">
    <property type="term" value="C:NADH dehydrogenase complex"/>
    <property type="evidence" value="ECO:0007669"/>
    <property type="project" value="InterPro"/>
</dbReference>
<feature type="domain" description="NADH-quinone oxidoreductase subunit D" evidence="15">
    <location>
        <begin position="332"/>
        <end position="603"/>
    </location>
</feature>
<evidence type="ECO:0000256" key="3">
    <source>
        <dbReference type="ARBA" id="ARBA00022448"/>
    </source>
</evidence>
<dbReference type="KEGG" id="tau:Tola_2642"/>
<keyword evidence="9 13" id="KW-0830">Ubiquinone</keyword>
<dbReference type="NCBIfam" id="NF008728">
    <property type="entry name" value="PRK11742.1"/>
    <property type="match status" value="1"/>
</dbReference>
<dbReference type="InterPro" id="IPR010218">
    <property type="entry name" value="NADH_DH_suC"/>
</dbReference>
<dbReference type="InterPro" id="IPR037232">
    <property type="entry name" value="NADH_quin_OxRdtase_su_C/D-like"/>
</dbReference>
<dbReference type="PROSITE" id="PS00535">
    <property type="entry name" value="COMPLEX1_49K"/>
    <property type="match status" value="1"/>
</dbReference>
<comment type="catalytic activity">
    <reaction evidence="12 13">
        <text>a quinone + NADH + 5 H(+)(in) = a quinol + NAD(+) + 4 H(+)(out)</text>
        <dbReference type="Rhea" id="RHEA:57888"/>
        <dbReference type="ChEBI" id="CHEBI:15378"/>
        <dbReference type="ChEBI" id="CHEBI:24646"/>
        <dbReference type="ChEBI" id="CHEBI:57540"/>
        <dbReference type="ChEBI" id="CHEBI:57945"/>
        <dbReference type="ChEBI" id="CHEBI:132124"/>
    </reaction>
</comment>
<dbReference type="FunFam" id="3.30.460.80:FF:000001">
    <property type="entry name" value="NADH-quinone oxidoreductase subunit C/D"/>
    <property type="match status" value="1"/>
</dbReference>
<dbReference type="GO" id="GO:0051287">
    <property type="term" value="F:NAD binding"/>
    <property type="evidence" value="ECO:0007669"/>
    <property type="project" value="InterPro"/>
</dbReference>
<evidence type="ECO:0000256" key="1">
    <source>
        <dbReference type="ARBA" id="ARBA00002378"/>
    </source>
</evidence>
<dbReference type="HAMAP" id="MF_01358">
    <property type="entry name" value="NDH1_NuoD"/>
    <property type="match status" value="1"/>
</dbReference>
<dbReference type="InterPro" id="IPR023062">
    <property type="entry name" value="NADH_DH_suCD"/>
</dbReference>
<dbReference type="Gene3D" id="1.10.645.10">
    <property type="entry name" value="Cytochrome-c3 Hydrogenase, chain B"/>
    <property type="match status" value="1"/>
</dbReference>
<dbReference type="GO" id="GO:0005886">
    <property type="term" value="C:plasma membrane"/>
    <property type="evidence" value="ECO:0007669"/>
    <property type="project" value="UniProtKB-SubCell"/>
</dbReference>
<dbReference type="GO" id="GO:0050136">
    <property type="term" value="F:NADH dehydrogenase (quinone) (non-electrogenic) activity"/>
    <property type="evidence" value="ECO:0007669"/>
    <property type="project" value="UniProtKB-UniRule"/>
</dbReference>
<keyword evidence="6 13" id="KW-0874">Quinone</keyword>
<dbReference type="HOGENOM" id="CLU_015134_3_2_6"/>
<comment type="subunit">
    <text evidence="13">NDH-1 is composed of 13 different subunits. Subunits NuoB, CD, E, F, and G constitute the peripheral sector of the complex.</text>
</comment>
<feature type="region of interest" description="NADH dehydrogenase I subunit C" evidence="13">
    <location>
        <begin position="1"/>
        <end position="193"/>
    </location>
</feature>
<evidence type="ECO:0000256" key="9">
    <source>
        <dbReference type="ARBA" id="ARBA00023075"/>
    </source>
</evidence>
<dbReference type="PANTHER" id="PTHR11993">
    <property type="entry name" value="NADH-UBIQUINONE OXIDOREDUCTASE 49 KDA SUBUNIT"/>
    <property type="match status" value="1"/>
</dbReference>